<dbReference type="InterPro" id="IPR052031">
    <property type="entry name" value="Membrane_Transporter-Flippase"/>
</dbReference>
<protein>
    <submittedName>
        <fullName evidence="8">MATE family efflux transporter</fullName>
    </submittedName>
</protein>
<comment type="subcellular location">
    <subcellularLocation>
        <location evidence="1">Cell membrane</location>
        <topology evidence="1">Multi-pass membrane protein</topology>
    </subcellularLocation>
</comment>
<dbReference type="Pfam" id="PF01554">
    <property type="entry name" value="MatE"/>
    <property type="match status" value="2"/>
</dbReference>
<evidence type="ECO:0000256" key="5">
    <source>
        <dbReference type="ARBA" id="ARBA00022989"/>
    </source>
</evidence>
<dbReference type="RefSeq" id="WP_186853974.1">
    <property type="nucleotide sequence ID" value="NZ_JACOPG010000002.1"/>
</dbReference>
<feature type="transmembrane region" description="Helical" evidence="7">
    <location>
        <begin position="99"/>
        <end position="122"/>
    </location>
</feature>
<evidence type="ECO:0000313" key="9">
    <source>
        <dbReference type="Proteomes" id="UP000643810"/>
    </source>
</evidence>
<evidence type="ECO:0000256" key="4">
    <source>
        <dbReference type="ARBA" id="ARBA00022692"/>
    </source>
</evidence>
<dbReference type="EMBL" id="JACOPG010000002">
    <property type="protein sequence ID" value="MBC5685803.1"/>
    <property type="molecule type" value="Genomic_DNA"/>
</dbReference>
<evidence type="ECO:0000256" key="7">
    <source>
        <dbReference type="SAM" id="Phobius"/>
    </source>
</evidence>
<organism evidence="8 9">
    <name type="scientific">Roseburia lenta</name>
    <dbReference type="NCBI Taxonomy" id="2763061"/>
    <lineage>
        <taxon>Bacteria</taxon>
        <taxon>Bacillati</taxon>
        <taxon>Bacillota</taxon>
        <taxon>Clostridia</taxon>
        <taxon>Lachnospirales</taxon>
        <taxon>Lachnospiraceae</taxon>
        <taxon>Roseburia</taxon>
    </lineage>
</organism>
<evidence type="ECO:0000256" key="2">
    <source>
        <dbReference type="ARBA" id="ARBA00022448"/>
    </source>
</evidence>
<evidence type="ECO:0000256" key="6">
    <source>
        <dbReference type="ARBA" id="ARBA00023136"/>
    </source>
</evidence>
<sequence>MAKDTTKRLTTGKPMSLILGFSLPLLVGMLFQQFYSLVDTIIVGKFLGVDALAAVGSTGAINFLIIGFCMGVCSGFAIPVAQRFGAGDYESLRKYVANSVWLCLIFSAVMTLIVSVFCRQILELMQTPSNIIDQAYSYIFIIFVGIPVTYLYNITSGIMRSLGDSKTPVYFLLLASGINIVLDLIFITQIGMGVEGAGYATVISQFISGISCLIYMKAKFPILKMQPGEWAWNGHCVATLCHMGVPMGLQYSITAIGSVILQAAVNNLGSNAVASITAANRISMFIVCPFDALGSTMATYGGQNVGAMELGRVKEGLKSATILGLCYAIIAFFVLLFAGKYLLLLFLSANETAIIADARTFLLIQSCFYFPLALVNIVRFLIQGMGFSIFAILAGVMEMLARSIVAFTLVPAIGFLGACFASPFAWIMADVFLIPAFFHVHKKLQKKFAAHIAL</sequence>
<accession>A0ABR7GF87</accession>
<keyword evidence="4 7" id="KW-0812">Transmembrane</keyword>
<dbReference type="Proteomes" id="UP000643810">
    <property type="component" value="Unassembled WGS sequence"/>
</dbReference>
<feature type="transmembrane region" description="Helical" evidence="7">
    <location>
        <begin position="361"/>
        <end position="382"/>
    </location>
</feature>
<dbReference type="InterPro" id="IPR002528">
    <property type="entry name" value="MATE_fam"/>
</dbReference>
<keyword evidence="2" id="KW-0813">Transport</keyword>
<feature type="transmembrane region" description="Helical" evidence="7">
    <location>
        <begin position="134"/>
        <end position="155"/>
    </location>
</feature>
<evidence type="ECO:0000256" key="3">
    <source>
        <dbReference type="ARBA" id="ARBA00022475"/>
    </source>
</evidence>
<feature type="transmembrane region" description="Helical" evidence="7">
    <location>
        <begin position="196"/>
        <end position="216"/>
    </location>
</feature>
<proteinExistence type="predicted"/>
<keyword evidence="9" id="KW-1185">Reference proteome</keyword>
<dbReference type="CDD" id="cd13138">
    <property type="entry name" value="MATE_yoeA_like"/>
    <property type="match status" value="1"/>
</dbReference>
<dbReference type="InterPro" id="IPR048279">
    <property type="entry name" value="MdtK-like"/>
</dbReference>
<gene>
    <name evidence="8" type="ORF">H8R94_04165</name>
</gene>
<reference evidence="8 9" key="1">
    <citation type="submission" date="2020-08" db="EMBL/GenBank/DDBJ databases">
        <title>Genome public.</title>
        <authorList>
            <person name="Liu C."/>
            <person name="Sun Q."/>
        </authorList>
    </citation>
    <scope>NUCLEOTIDE SEQUENCE [LARGE SCALE GENOMIC DNA]</scope>
    <source>
        <strain evidence="8 9">NSJ-9</strain>
    </source>
</reference>
<dbReference type="PANTHER" id="PTHR43549">
    <property type="entry name" value="MULTIDRUG RESISTANCE PROTEIN YPNP-RELATED"/>
    <property type="match status" value="1"/>
</dbReference>
<keyword evidence="5 7" id="KW-1133">Transmembrane helix</keyword>
<feature type="transmembrane region" description="Helical" evidence="7">
    <location>
        <begin position="322"/>
        <end position="349"/>
    </location>
</feature>
<dbReference type="NCBIfam" id="TIGR00797">
    <property type="entry name" value="matE"/>
    <property type="match status" value="1"/>
</dbReference>
<name>A0ABR7GF87_9FIRM</name>
<feature type="transmembrane region" description="Helical" evidence="7">
    <location>
        <begin position="167"/>
        <end position="190"/>
    </location>
</feature>
<keyword evidence="3" id="KW-1003">Cell membrane</keyword>
<comment type="caution">
    <text evidence="8">The sequence shown here is derived from an EMBL/GenBank/DDBJ whole genome shotgun (WGS) entry which is preliminary data.</text>
</comment>
<dbReference type="PANTHER" id="PTHR43549:SF3">
    <property type="entry name" value="MULTIDRUG RESISTANCE PROTEIN YPNP-RELATED"/>
    <property type="match status" value="1"/>
</dbReference>
<keyword evidence="6 7" id="KW-0472">Membrane</keyword>
<feature type="transmembrane region" description="Helical" evidence="7">
    <location>
        <begin position="51"/>
        <end position="78"/>
    </location>
</feature>
<evidence type="ECO:0000313" key="8">
    <source>
        <dbReference type="EMBL" id="MBC5685803.1"/>
    </source>
</evidence>
<evidence type="ECO:0000256" key="1">
    <source>
        <dbReference type="ARBA" id="ARBA00004651"/>
    </source>
</evidence>
<dbReference type="PIRSF" id="PIRSF006603">
    <property type="entry name" value="DinF"/>
    <property type="match status" value="1"/>
</dbReference>